<organism evidence="1 2">
    <name type="scientific">Rhododendron molle</name>
    <name type="common">Chinese azalea</name>
    <name type="synonym">Azalea mollis</name>
    <dbReference type="NCBI Taxonomy" id="49168"/>
    <lineage>
        <taxon>Eukaryota</taxon>
        <taxon>Viridiplantae</taxon>
        <taxon>Streptophyta</taxon>
        <taxon>Embryophyta</taxon>
        <taxon>Tracheophyta</taxon>
        <taxon>Spermatophyta</taxon>
        <taxon>Magnoliopsida</taxon>
        <taxon>eudicotyledons</taxon>
        <taxon>Gunneridae</taxon>
        <taxon>Pentapetalae</taxon>
        <taxon>asterids</taxon>
        <taxon>Ericales</taxon>
        <taxon>Ericaceae</taxon>
        <taxon>Ericoideae</taxon>
        <taxon>Rhodoreae</taxon>
        <taxon>Rhododendron</taxon>
    </lineage>
</organism>
<keyword evidence="2" id="KW-1185">Reference proteome</keyword>
<gene>
    <name evidence="1" type="ORF">RHMOL_Rhmol01G0022300</name>
</gene>
<sequence length="1387" mass="156101">MLTLKASYTVKPLEPSPTGLIYLSDFDQSVAITHAPLVYFSRPISDHLLNPIEILKNSLGKALTIFYPLAGRLQTTGRGRLEVNCNSMGALFSETESEAKICDFGDFTPTSKTRSLIPSVDYNKLIDELPLLLVQVTNFSCGGISLGLGISHVLVDGRCAAHFVSEWARIARGEEPENLPFLDRTVLKLEEDDLIPPRFDHLEFGKPPMLIGQTNNLEEQQKETTVVMLKLSKEHIQKLKKDANEFPSVYTSSKPFARYEAVTAHMWRCSSKARLHEIEQLTRAFLGNPNMVITSWIGLPLFGVDFGWGKEIYMGPGAMPFDGRSFIFPNHDEDGSFDVPFRLQVEHMDAFKKFFYENIMISTRFCSLSLSLSLLSLLYRYRTPATLASIASFSPSPRAQFHSPWKKPTKNLQYLIKPLITPNNNSLSIPNPNNKILSSSSSFPCYLKLPSLTASVPSPLRPVSDSTDESFVENPKGFDSSDQIPNAFPNLKQTPNGFVNLKPIPIGLEDLQTIPNGFDRISTGESVSRVFIEDPPWIRSLLRKDFDKKAERMEKLEKVEVGRKKCSVLMRRQIKAETEAWEKMVQEYKELERVMCEKELAPNLPYVKKLFLGWFEPLRAAIAEEQRTHELKKSRGPKWAPFMGLLTADKMAVIVMHKMMATLLSGQHGHAVPVAHAAIQVGAGIEQEVTIHSFFEKTEMSQSQKAVAPTEEGFCQDAELLRKRIKSLIKKKKITEVQKLVKDEEIKPWGRDMQAKLGCRLIQLLMETAYVQATVDQSEDSPPDVRPAFFHAYRSSHYPRKKVGKRFGVIQCDPLVLAGLEGTASYRYDRGGYFFLPSYLIRTHGSKPQQDAMKNTAAKQMQKIYEALDTLGNTKWRINKRVLSAMESIWAEGGNTGGLVDRKDVPIPEKPESEDVTEIKKWKWNVRKAKKVNQELYSQRCDTELKLSVACQMKDEDGFYYPHSLDFRGRAYPMHSHLNHLNSDICRGVLEFAEGRPLGKSGLRWLKIHLANIYGDGVEKLSHEGRLAFVENNLENVIDSADNPLHGNQWWLTAEDPFQCLAACISLSEALTSSAPHTVISHLPIHQDGSCNGLQHYAALGRDSVGAAAVNLVAGEKPADVYSEIAARVHDIMKRDSNEDPAINPNAILAKALVGQVDRKLVKQTVMTSVYGVTFVGAREQIKRRLQEKGQISDDRLLLKAASYATKVTMAALEEIFDAARGIMSWLGDCAKVIASQNQPVRWTTPLGLPVVQPYFNTKQHSVATTLQTLILKQDGTSVQIRKQKTAFPPNFVHSLDGSHMMMTAIACRDAGLRFAGVHDSFWTHACDVDRMNRILRQKFVELYSIPILENLLKSFQKEYPELTFPSLPDRGDFDLQEVIDSPYFFN</sequence>
<evidence type="ECO:0000313" key="1">
    <source>
        <dbReference type="EMBL" id="KAI8570281.1"/>
    </source>
</evidence>
<accession>A0ACC0PXH3</accession>
<proteinExistence type="predicted"/>
<protein>
    <submittedName>
        <fullName evidence="1">Uncharacterized protein</fullName>
    </submittedName>
</protein>
<evidence type="ECO:0000313" key="2">
    <source>
        <dbReference type="Proteomes" id="UP001062846"/>
    </source>
</evidence>
<name>A0ACC0PXH3_RHOML</name>
<dbReference type="Proteomes" id="UP001062846">
    <property type="component" value="Chromosome 1"/>
</dbReference>
<dbReference type="EMBL" id="CM046388">
    <property type="protein sequence ID" value="KAI8570281.1"/>
    <property type="molecule type" value="Genomic_DNA"/>
</dbReference>
<comment type="caution">
    <text evidence="1">The sequence shown here is derived from an EMBL/GenBank/DDBJ whole genome shotgun (WGS) entry which is preliminary data.</text>
</comment>
<reference evidence="1" key="1">
    <citation type="submission" date="2022-02" db="EMBL/GenBank/DDBJ databases">
        <title>Plant Genome Project.</title>
        <authorList>
            <person name="Zhang R.-G."/>
        </authorList>
    </citation>
    <scope>NUCLEOTIDE SEQUENCE</scope>
    <source>
        <strain evidence="1">AT1</strain>
    </source>
</reference>